<accession>A0A931E550</accession>
<evidence type="ECO:0000313" key="2">
    <source>
        <dbReference type="Proteomes" id="UP000658613"/>
    </source>
</evidence>
<dbReference type="Proteomes" id="UP000658613">
    <property type="component" value="Unassembled WGS sequence"/>
</dbReference>
<comment type="caution">
    <text evidence="1">The sequence shown here is derived from an EMBL/GenBank/DDBJ whole genome shotgun (WGS) entry which is preliminary data.</text>
</comment>
<dbReference type="AlphaFoldDB" id="A0A931E550"/>
<protein>
    <submittedName>
        <fullName evidence="1">Uncharacterized protein</fullName>
    </submittedName>
</protein>
<gene>
    <name evidence="1" type="ORF">IW254_001582</name>
</gene>
<name>A0A931E550_9CORY</name>
<sequence>MYIGSFTIHYTPTEHYDAADSFPVGIIAFELETGERITRLLEPDSAAAPEWYCESLARDIEEEINEFLLDSNTSLVNEFGQIMVGSDIELTLNRPLGVSDFEAGMALLMQTYVTRALGHEYKTYETFSLDFRTNIKKDEHFPIAVFSYCAPTGEFSAAWLNDENPFEPARLNRSQRKHIQRQTEEFMANMDSDNIQIAFNNIRRPQFGIFKIDEFQAMSSGQALDIAIDDLKKLWASRKAA</sequence>
<dbReference type="RefSeq" id="WP_196824977.1">
    <property type="nucleotide sequence ID" value="NZ_CP046980.1"/>
</dbReference>
<reference evidence="1" key="1">
    <citation type="submission" date="2020-11" db="EMBL/GenBank/DDBJ databases">
        <title>Sequencing the genomes of 1000 actinobacteria strains.</title>
        <authorList>
            <person name="Klenk H.-P."/>
        </authorList>
    </citation>
    <scope>NUCLEOTIDE SEQUENCE</scope>
    <source>
        <strain evidence="1">DSM 45632</strain>
    </source>
</reference>
<evidence type="ECO:0000313" key="1">
    <source>
        <dbReference type="EMBL" id="MBG6122613.1"/>
    </source>
</evidence>
<keyword evidence="2" id="KW-1185">Reference proteome</keyword>
<proteinExistence type="predicted"/>
<dbReference type="EMBL" id="JADOUE010000001">
    <property type="protein sequence ID" value="MBG6122613.1"/>
    <property type="molecule type" value="Genomic_DNA"/>
</dbReference>
<organism evidence="1 2">
    <name type="scientific">Corynebacterium aquatimens</name>
    <dbReference type="NCBI Taxonomy" id="1190508"/>
    <lineage>
        <taxon>Bacteria</taxon>
        <taxon>Bacillati</taxon>
        <taxon>Actinomycetota</taxon>
        <taxon>Actinomycetes</taxon>
        <taxon>Mycobacteriales</taxon>
        <taxon>Corynebacteriaceae</taxon>
        <taxon>Corynebacterium</taxon>
    </lineage>
</organism>